<comment type="caution">
    <text evidence="2">The sequence shown here is derived from an EMBL/GenBank/DDBJ whole genome shotgun (WGS) entry which is preliminary data.</text>
</comment>
<dbReference type="RefSeq" id="WP_186770944.1">
    <property type="nucleotide sequence ID" value="NZ_JACOMF010000013.1"/>
</dbReference>
<protein>
    <submittedName>
        <fullName evidence="2">Uncharacterized protein</fullName>
    </submittedName>
</protein>
<evidence type="ECO:0000313" key="2">
    <source>
        <dbReference type="EMBL" id="MBC4016170.1"/>
    </source>
</evidence>
<proteinExistence type="predicted"/>
<keyword evidence="3" id="KW-1185">Reference proteome</keyword>
<gene>
    <name evidence="2" type="ORF">H7965_12650</name>
</gene>
<dbReference type="EMBL" id="JACOMF010000013">
    <property type="protein sequence ID" value="MBC4016170.1"/>
    <property type="molecule type" value="Genomic_DNA"/>
</dbReference>
<feature type="region of interest" description="Disordered" evidence="1">
    <location>
        <begin position="58"/>
        <end position="100"/>
    </location>
</feature>
<sequence>MGLATALGQELAKASAGVPLREIAAPVETRPNRVFEHEWQALGIAWQMAKSRINDRRDWAGRSEAASPRQGGGEMFIPPVEVLGPNPDSFDRLSSTLANS</sequence>
<evidence type="ECO:0000313" key="3">
    <source>
        <dbReference type="Proteomes" id="UP000600101"/>
    </source>
</evidence>
<organism evidence="2 3">
    <name type="scientific">Siccirubricoccus deserti</name>
    <dbReference type="NCBI Taxonomy" id="2013562"/>
    <lineage>
        <taxon>Bacteria</taxon>
        <taxon>Pseudomonadati</taxon>
        <taxon>Pseudomonadota</taxon>
        <taxon>Alphaproteobacteria</taxon>
        <taxon>Acetobacterales</taxon>
        <taxon>Roseomonadaceae</taxon>
        <taxon>Siccirubricoccus</taxon>
    </lineage>
</organism>
<evidence type="ECO:0000256" key="1">
    <source>
        <dbReference type="SAM" id="MobiDB-lite"/>
    </source>
</evidence>
<dbReference type="AlphaFoldDB" id="A0A9X0QYW0"/>
<accession>A0A9X0QYW0</accession>
<reference evidence="2" key="1">
    <citation type="submission" date="2020-08" db="EMBL/GenBank/DDBJ databases">
        <authorList>
            <person name="Hu Y."/>
            <person name="Nguyen S.V."/>
            <person name="Li F."/>
            <person name="Fanning S."/>
        </authorList>
    </citation>
    <scope>NUCLEOTIDE SEQUENCE</scope>
    <source>
        <strain evidence="2">SYSU D8009</strain>
    </source>
</reference>
<dbReference type="Proteomes" id="UP000600101">
    <property type="component" value="Unassembled WGS sequence"/>
</dbReference>
<name>A0A9X0QYW0_9PROT</name>